<name>A0AAP2G0Q4_9BACT</name>
<dbReference type="GO" id="GO:0070819">
    <property type="term" value="F:menaquinone-dependent protoporphyrinogen oxidase activity"/>
    <property type="evidence" value="ECO:0007669"/>
    <property type="project" value="UniProtKB-UniRule"/>
</dbReference>
<keyword evidence="7" id="KW-1003">Cell membrane</keyword>
<dbReference type="GO" id="GO:0004729">
    <property type="term" value="F:oxygen-dependent protoporphyrinogen oxidase activity"/>
    <property type="evidence" value="ECO:0007669"/>
    <property type="project" value="InterPro"/>
</dbReference>
<comment type="caution">
    <text evidence="9">The sequence shown here is derived from an EMBL/GenBank/DDBJ whole genome shotgun (WGS) entry which is preliminary data.</text>
</comment>
<dbReference type="GO" id="GO:0006782">
    <property type="term" value="P:protoporphyrinogen IX biosynthetic process"/>
    <property type="evidence" value="ECO:0007669"/>
    <property type="project" value="UniProtKB-UniRule"/>
</dbReference>
<comment type="catalytic activity">
    <reaction evidence="7">
        <text>protoporphyrinogen IX + 3 a ubiquinone = protoporphyrin IX + 3 a ubiquinol</text>
        <dbReference type="Rhea" id="RHEA:63936"/>
        <dbReference type="Rhea" id="RHEA-COMP:9565"/>
        <dbReference type="Rhea" id="RHEA-COMP:9566"/>
        <dbReference type="ChEBI" id="CHEBI:16389"/>
        <dbReference type="ChEBI" id="CHEBI:17976"/>
        <dbReference type="ChEBI" id="CHEBI:57306"/>
        <dbReference type="ChEBI" id="CHEBI:57307"/>
    </reaction>
</comment>
<reference evidence="9 10" key="1">
    <citation type="submission" date="2021-05" db="EMBL/GenBank/DDBJ databases">
        <authorList>
            <person name="Zhang Z.D."/>
            <person name="Osman G."/>
        </authorList>
    </citation>
    <scope>NUCLEOTIDE SEQUENCE [LARGE SCALE GENOMIC DNA]</scope>
    <source>
        <strain evidence="9 10">KCTC 32217</strain>
    </source>
</reference>
<dbReference type="SUPFAM" id="SSF52218">
    <property type="entry name" value="Flavoproteins"/>
    <property type="match status" value="1"/>
</dbReference>
<keyword evidence="6 7" id="KW-0627">Porphyrin biosynthesis</keyword>
<dbReference type="GO" id="GO:0010181">
    <property type="term" value="F:FMN binding"/>
    <property type="evidence" value="ECO:0007669"/>
    <property type="project" value="UniProtKB-UniRule"/>
</dbReference>
<evidence type="ECO:0000313" key="9">
    <source>
        <dbReference type="EMBL" id="MBS9523249.1"/>
    </source>
</evidence>
<protein>
    <recommendedName>
        <fullName evidence="7">Protoporphyrinogen IX dehydrogenase [quinone]</fullName>
        <ecNumber evidence="7">1.3.5.3</ecNumber>
    </recommendedName>
    <alternativeName>
        <fullName evidence="7">Protoporphyrinogen IX dehydrogenase [menaquinone]</fullName>
    </alternativeName>
    <alternativeName>
        <fullName evidence="7">Protoporphyrinogen IX dehydrogenase [ubiquinone]</fullName>
    </alternativeName>
    <alternativeName>
        <fullName evidence="7">Protoporphyrinogen oxidase</fullName>
        <shortName evidence="7">PPO</shortName>
    </alternativeName>
</protein>
<evidence type="ECO:0000256" key="6">
    <source>
        <dbReference type="ARBA" id="ARBA00023244"/>
    </source>
</evidence>
<comment type="pathway">
    <text evidence="7">Porphyrin-containing compound metabolism; protoporphyrin-IX biosynthesis; protoporphyrin-IX from protoporphyrinogen-IX: step 1/1.</text>
</comment>
<keyword evidence="4 7" id="KW-0560">Oxidoreductase</keyword>
<dbReference type="NCBIfam" id="NF008316">
    <property type="entry name" value="PRK11104.1"/>
    <property type="match status" value="1"/>
</dbReference>
<dbReference type="AlphaFoldDB" id="A0AAP2G0Q4"/>
<evidence type="ECO:0000256" key="2">
    <source>
        <dbReference type="ARBA" id="ARBA00022643"/>
    </source>
</evidence>
<comment type="similarity">
    <text evidence="7">Belongs to the HemG family.</text>
</comment>
<keyword evidence="10" id="KW-1185">Reference proteome</keyword>
<evidence type="ECO:0000256" key="5">
    <source>
        <dbReference type="ARBA" id="ARBA00023136"/>
    </source>
</evidence>
<dbReference type="InterPro" id="IPR052200">
    <property type="entry name" value="Protoporphyrinogen_IX_DH"/>
</dbReference>
<evidence type="ECO:0000256" key="3">
    <source>
        <dbReference type="ARBA" id="ARBA00022741"/>
    </source>
</evidence>
<keyword evidence="2 7" id="KW-0288">FMN</keyword>
<dbReference type="PANTHER" id="PTHR38030:SF2">
    <property type="entry name" value="PROTOPORPHYRINOGEN IX DEHYDROGENASE [QUINONE]"/>
    <property type="match status" value="1"/>
</dbReference>
<dbReference type="EC" id="1.3.5.3" evidence="7"/>
<dbReference type="InterPro" id="IPR029039">
    <property type="entry name" value="Flavoprotein-like_sf"/>
</dbReference>
<sequence>MPNKTLILYASVDGQTADICGKIRGQLEEAGHLVEILTIQDPPPSIKAFDKIIMASSIRYGKHNAELISFIDENLTELNRLKTAFLSVNLVARKENKAEADTNPYVKKFFENTDWKPDMVGVFAGKLDYAKYSFWDKWLIRMIMFFTDGPLFPPIAMEFTNWQKVEAFSRDFSKL</sequence>
<proteinExistence type="inferred from homology"/>
<keyword evidence="3 7" id="KW-0547">Nucleotide-binding</keyword>
<dbReference type="Proteomes" id="UP001319104">
    <property type="component" value="Unassembled WGS sequence"/>
</dbReference>
<dbReference type="GO" id="GO:0005886">
    <property type="term" value="C:plasma membrane"/>
    <property type="evidence" value="ECO:0007669"/>
    <property type="project" value="UniProtKB-SubCell"/>
</dbReference>
<evidence type="ECO:0000256" key="1">
    <source>
        <dbReference type="ARBA" id="ARBA00022630"/>
    </source>
</evidence>
<evidence type="ECO:0000313" key="10">
    <source>
        <dbReference type="Proteomes" id="UP001319104"/>
    </source>
</evidence>
<dbReference type="Gene3D" id="3.40.50.360">
    <property type="match status" value="1"/>
</dbReference>
<dbReference type="Pfam" id="PF12724">
    <property type="entry name" value="Flavodoxin_5"/>
    <property type="match status" value="1"/>
</dbReference>
<keyword evidence="1 7" id="KW-0285">Flavoprotein</keyword>
<evidence type="ECO:0000256" key="7">
    <source>
        <dbReference type="HAMAP-Rule" id="MF_00853"/>
    </source>
</evidence>
<evidence type="ECO:0000256" key="4">
    <source>
        <dbReference type="ARBA" id="ARBA00023002"/>
    </source>
</evidence>
<dbReference type="InterPro" id="IPR026816">
    <property type="entry name" value="Flavodoxin_dom"/>
</dbReference>
<gene>
    <name evidence="7 9" type="primary">hemG</name>
    <name evidence="9" type="ORF">KI659_04385</name>
</gene>
<keyword evidence="5" id="KW-0472">Membrane</keyword>
<evidence type="ECO:0000259" key="8">
    <source>
        <dbReference type="Pfam" id="PF12724"/>
    </source>
</evidence>
<comment type="catalytic activity">
    <reaction evidence="7">
        <text>protoporphyrinogen IX + 3 a menaquinone = protoporphyrin IX + 3 a menaquinol</text>
        <dbReference type="Rhea" id="RHEA:27409"/>
        <dbReference type="Rhea" id="RHEA-COMP:9537"/>
        <dbReference type="Rhea" id="RHEA-COMP:9539"/>
        <dbReference type="ChEBI" id="CHEBI:16374"/>
        <dbReference type="ChEBI" id="CHEBI:18151"/>
        <dbReference type="ChEBI" id="CHEBI:57306"/>
        <dbReference type="ChEBI" id="CHEBI:57307"/>
        <dbReference type="EC" id="1.3.5.3"/>
    </reaction>
</comment>
<dbReference type="HAMAP" id="MF_00853">
    <property type="entry name" value="HemG"/>
    <property type="match status" value="1"/>
</dbReference>
<organism evidence="9 10">
    <name type="scientific">Litoribacter ruber</name>
    <dbReference type="NCBI Taxonomy" id="702568"/>
    <lineage>
        <taxon>Bacteria</taxon>
        <taxon>Pseudomonadati</taxon>
        <taxon>Bacteroidota</taxon>
        <taxon>Cytophagia</taxon>
        <taxon>Cytophagales</taxon>
        <taxon>Cyclobacteriaceae</taxon>
        <taxon>Litoribacter</taxon>
    </lineage>
</organism>
<dbReference type="InterPro" id="IPR044264">
    <property type="entry name" value="HemG"/>
</dbReference>
<comment type="function">
    <text evidence="7">Catalyzes the 6-electron oxidation of protoporphyrinogen IX to form protoporphyrin IX; under anaerobic conditions uses menaquinone as an electron acceptor, under aerobic conditions uses ubiquinone as an electron acceptor.</text>
</comment>
<comment type="subcellular location">
    <subcellularLocation>
        <location evidence="7">Cell membrane</location>
        <topology evidence="7">Peripheral membrane protein</topology>
    </subcellularLocation>
</comment>
<accession>A0AAP2G0Q4</accession>
<dbReference type="EMBL" id="JAHCMY010000001">
    <property type="protein sequence ID" value="MBS9523249.1"/>
    <property type="molecule type" value="Genomic_DNA"/>
</dbReference>
<feature type="domain" description="Flavodoxin" evidence="8">
    <location>
        <begin position="6"/>
        <end position="150"/>
    </location>
</feature>
<comment type="cofactor">
    <cofactor evidence="7">
        <name>FMN</name>
        <dbReference type="ChEBI" id="CHEBI:58210"/>
    </cofactor>
    <text evidence="7">Binds 1 FMN non-covalently per subunit.</text>
</comment>
<dbReference type="PANTHER" id="PTHR38030">
    <property type="entry name" value="PROTOPORPHYRINOGEN IX DEHYDROGENASE [MENAQUINONE]"/>
    <property type="match status" value="1"/>
</dbReference>
<dbReference type="RefSeq" id="WP_213944107.1">
    <property type="nucleotide sequence ID" value="NZ_JAHCMY010000001.1"/>
</dbReference>
<comment type="catalytic activity">
    <reaction evidence="7">
        <text>protoporphyrinogen IX + 3 a quinone = protoporphyrin IX + 3 a quinol</text>
        <dbReference type="Rhea" id="RHEA:65032"/>
        <dbReference type="ChEBI" id="CHEBI:24646"/>
        <dbReference type="ChEBI" id="CHEBI:57306"/>
        <dbReference type="ChEBI" id="CHEBI:57307"/>
        <dbReference type="ChEBI" id="CHEBI:132124"/>
        <dbReference type="EC" id="1.3.5.3"/>
    </reaction>
</comment>